<evidence type="ECO:0000259" key="3">
    <source>
        <dbReference type="SMART" id="SM00331"/>
    </source>
</evidence>
<dbReference type="Gene3D" id="3.30.450.20">
    <property type="entry name" value="PAS domain"/>
    <property type="match status" value="1"/>
</dbReference>
<sequence>MQKTQKKIVSSKNRASMWILIVAAVVLEGIACFQYFYSRSAIRKEAERRAKTELCRAELEIEMHTIEMETVAKTLAMMAEKYVDMPDSIFASTRSMVAAVNSTSSLAVAYVPGYFPSQGTYFEACSSRISDDSIHTRQIGSAAHDYTQMEWYKNGLEKDSCWWTEPYLDDSGSQTWVVSCSYPVRKNGKVVAVVCVDLSLDYLQKLSEYLQIYQGSYYSIRSSKGVDIVASPDTVAGRDYEIFHEEIDATGWNISIIIPDDVIYAELKRVSLILSGLMLLGLALLLFILYRSTKNIAKIVDLSNQQERIESELNIARNIQMAMLPTRFPPFENNPNLTGYGVVVPAKEIGGDLFDFLIRDNKLFFCIGDVSGKGVPAALVMAVTRSLFRSFTKNIDSPAQIVSQMNGSLSEDPDNQNMFVTLFIGVLDLNSGNLRYCNAGHNAPVQITNSQSKTANGQYAMVDCIANIPLGILAGFDYQEQAMQMAVGDSLFLYTDGLTEAENEQHELFGEQRMLQTIRQWDTQISAAESIAAMQEAVSDFVGDAIQSDDLTMFTFRFLSPPPTSHHSLVMRNDIEQIPTLAEWVDSLELPQDMNMTINLAIEEAVSNVMLYAYPENESGQVLVEADKSPDMVVFTITDSGKPFDPTAQAQPDISLSVEERPIGGLGIHLVRQIMDVIKYERKDNNNILTLIKKIQKYPNDNDLINQ</sequence>
<dbReference type="AlphaFoldDB" id="A0A5P8E943"/>
<dbReference type="InterPro" id="IPR029151">
    <property type="entry name" value="Sensor-like_sf"/>
</dbReference>
<dbReference type="Pfam" id="PF22673">
    <property type="entry name" value="MCP-like_PDC_1"/>
    <property type="match status" value="1"/>
</dbReference>
<organism evidence="4 5">
    <name type="scientific">Pseudoprevotella muciniphila</name>
    <dbReference type="NCBI Taxonomy" id="2133944"/>
    <lineage>
        <taxon>Bacteria</taxon>
        <taxon>Pseudomonadati</taxon>
        <taxon>Bacteroidota</taxon>
        <taxon>Bacteroidia</taxon>
        <taxon>Bacteroidales</taxon>
        <taxon>Prevotellaceae</taxon>
        <taxon>Pseudoprevotella</taxon>
    </lineage>
</organism>
<keyword evidence="2" id="KW-1133">Transmembrane helix</keyword>
<dbReference type="SUPFAM" id="SSF103190">
    <property type="entry name" value="Sensory domain-like"/>
    <property type="match status" value="1"/>
</dbReference>
<keyword evidence="2" id="KW-0812">Transmembrane</keyword>
<feature type="transmembrane region" description="Helical" evidence="2">
    <location>
        <begin position="15"/>
        <end position="37"/>
    </location>
</feature>
<keyword evidence="1" id="KW-0378">Hydrolase</keyword>
<dbReference type="InterPro" id="IPR036457">
    <property type="entry name" value="PPM-type-like_dom_sf"/>
</dbReference>
<keyword evidence="5" id="KW-1185">Reference proteome</keyword>
<dbReference type="CDD" id="cd12913">
    <property type="entry name" value="PDC1_MCP_like"/>
    <property type="match status" value="1"/>
</dbReference>
<dbReference type="Gene3D" id="3.60.40.10">
    <property type="entry name" value="PPM-type phosphatase domain"/>
    <property type="match status" value="1"/>
</dbReference>
<proteinExistence type="predicted"/>
<dbReference type="Pfam" id="PF13581">
    <property type="entry name" value="HATPase_c_2"/>
    <property type="match status" value="1"/>
</dbReference>
<evidence type="ECO:0000256" key="1">
    <source>
        <dbReference type="ARBA" id="ARBA00022801"/>
    </source>
</evidence>
<dbReference type="GO" id="GO:0016791">
    <property type="term" value="F:phosphatase activity"/>
    <property type="evidence" value="ECO:0007669"/>
    <property type="project" value="TreeGrafter"/>
</dbReference>
<dbReference type="PANTHER" id="PTHR43156">
    <property type="entry name" value="STAGE II SPORULATION PROTEIN E-RELATED"/>
    <property type="match status" value="1"/>
</dbReference>
<accession>A0A5P8E943</accession>
<reference evidence="4 5" key="1">
    <citation type="submission" date="2018-11" db="EMBL/GenBank/DDBJ databases">
        <authorList>
            <person name="Na S.W."/>
            <person name="Baik M."/>
        </authorList>
    </citation>
    <scope>NUCLEOTIDE SEQUENCE [LARGE SCALE GENOMIC DNA]</scope>
    <source>
        <strain evidence="4 5">E39</strain>
    </source>
</reference>
<dbReference type="Pfam" id="PF07228">
    <property type="entry name" value="SpoIIE"/>
    <property type="match status" value="1"/>
</dbReference>
<dbReference type="SUPFAM" id="SSF55874">
    <property type="entry name" value="ATPase domain of HSP90 chaperone/DNA topoisomerase II/histidine kinase"/>
    <property type="match status" value="1"/>
</dbReference>
<dbReference type="InterPro" id="IPR001932">
    <property type="entry name" value="PPM-type_phosphatase-like_dom"/>
</dbReference>
<dbReference type="KEGG" id="alq:C7Y71_010305"/>
<keyword evidence="2" id="KW-0472">Membrane</keyword>
<dbReference type="PANTHER" id="PTHR43156:SF2">
    <property type="entry name" value="STAGE II SPORULATION PROTEIN E"/>
    <property type="match status" value="1"/>
</dbReference>
<evidence type="ECO:0000313" key="4">
    <source>
        <dbReference type="EMBL" id="QFQ13370.1"/>
    </source>
</evidence>
<protein>
    <recommendedName>
        <fullName evidence="3">PPM-type phosphatase domain-containing protein</fullName>
    </recommendedName>
</protein>
<dbReference type="InterPro" id="IPR036890">
    <property type="entry name" value="HATPase_C_sf"/>
</dbReference>
<feature type="transmembrane region" description="Helical" evidence="2">
    <location>
        <begin position="270"/>
        <end position="290"/>
    </location>
</feature>
<dbReference type="SMART" id="SM00331">
    <property type="entry name" value="PP2C_SIG"/>
    <property type="match status" value="1"/>
</dbReference>
<dbReference type="InterPro" id="IPR003594">
    <property type="entry name" value="HATPase_dom"/>
</dbReference>
<dbReference type="Gene3D" id="3.30.565.10">
    <property type="entry name" value="Histidine kinase-like ATPase, C-terminal domain"/>
    <property type="match status" value="1"/>
</dbReference>
<evidence type="ECO:0000313" key="5">
    <source>
        <dbReference type="Proteomes" id="UP000249375"/>
    </source>
</evidence>
<gene>
    <name evidence="4" type="ORF">C7Y71_010305</name>
</gene>
<feature type="domain" description="PPM-type phosphatase" evidence="3">
    <location>
        <begin position="334"/>
        <end position="558"/>
    </location>
</feature>
<dbReference type="OrthoDB" id="9792240at2"/>
<name>A0A5P8E943_9BACT</name>
<evidence type="ECO:0000256" key="2">
    <source>
        <dbReference type="SAM" id="Phobius"/>
    </source>
</evidence>
<dbReference type="Proteomes" id="UP000249375">
    <property type="component" value="Chromosome"/>
</dbReference>
<dbReference type="EMBL" id="CP033459">
    <property type="protein sequence ID" value="QFQ13370.1"/>
    <property type="molecule type" value="Genomic_DNA"/>
</dbReference>
<dbReference type="InterPro" id="IPR052016">
    <property type="entry name" value="Bact_Sigma-Reg"/>
</dbReference>
<dbReference type="SUPFAM" id="SSF81606">
    <property type="entry name" value="PP2C-like"/>
    <property type="match status" value="1"/>
</dbReference>
<dbReference type="CDD" id="cd16936">
    <property type="entry name" value="HATPase_RsbW-like"/>
    <property type="match status" value="1"/>
</dbReference>